<feature type="region of interest" description="Disordered" evidence="1">
    <location>
        <begin position="163"/>
        <end position="209"/>
    </location>
</feature>
<feature type="compositionally biased region" description="Basic residues" evidence="1">
    <location>
        <begin position="233"/>
        <end position="246"/>
    </location>
</feature>
<name>A0A8H7NNA5_BIOOC</name>
<organism evidence="2 3">
    <name type="scientific">Bionectria ochroleuca</name>
    <name type="common">Gliocladium roseum</name>
    <dbReference type="NCBI Taxonomy" id="29856"/>
    <lineage>
        <taxon>Eukaryota</taxon>
        <taxon>Fungi</taxon>
        <taxon>Dikarya</taxon>
        <taxon>Ascomycota</taxon>
        <taxon>Pezizomycotina</taxon>
        <taxon>Sordariomycetes</taxon>
        <taxon>Hypocreomycetidae</taxon>
        <taxon>Hypocreales</taxon>
        <taxon>Bionectriaceae</taxon>
        <taxon>Clonostachys</taxon>
    </lineage>
</organism>
<feature type="region of interest" description="Disordered" evidence="1">
    <location>
        <begin position="231"/>
        <end position="274"/>
    </location>
</feature>
<protein>
    <submittedName>
        <fullName evidence="2">Uncharacterized protein</fullName>
    </submittedName>
</protein>
<evidence type="ECO:0000313" key="3">
    <source>
        <dbReference type="Proteomes" id="UP000616885"/>
    </source>
</evidence>
<gene>
    <name evidence="2" type="ORF">IM811_001063</name>
</gene>
<evidence type="ECO:0000313" key="2">
    <source>
        <dbReference type="EMBL" id="KAF9759369.1"/>
    </source>
</evidence>
<accession>A0A8H7NNA5</accession>
<dbReference type="Proteomes" id="UP000616885">
    <property type="component" value="Unassembled WGS sequence"/>
</dbReference>
<feature type="compositionally biased region" description="Polar residues" evidence="1">
    <location>
        <begin position="259"/>
        <end position="268"/>
    </location>
</feature>
<dbReference type="EMBL" id="JADCTT010000001">
    <property type="protein sequence ID" value="KAF9759369.1"/>
    <property type="molecule type" value="Genomic_DNA"/>
</dbReference>
<comment type="caution">
    <text evidence="2">The sequence shown here is derived from an EMBL/GenBank/DDBJ whole genome shotgun (WGS) entry which is preliminary data.</text>
</comment>
<sequence>MLLVYQTGSVKVGEVVRYTVTYTPSRDRILPSPEKLYVRIRNTCAIALRAAFVHGPYTLSVAAYPSNFNPNERFANPRRYGVPEFEPMLKAGGSWEGELTVPDDVRQSAGTGAHGGFGKGPGHEGECASWVIEVSSQILFSTSAAVAYEVIVARDRKSLDLGGVSLPVVSGQSKVPQPGKLEDYQQQGTAAAAAAAQKHQEEHHSKGVFSRAVQLKVEDTEALWNTPRAPVWKGKRRRRRRRRRRESLREGARTRRPSRSQPDRNQPSRNHRRGLLPTYGRRKYIWLFSRMGCIVIWGLICCF</sequence>
<dbReference type="AlphaFoldDB" id="A0A8H7NNA5"/>
<evidence type="ECO:0000256" key="1">
    <source>
        <dbReference type="SAM" id="MobiDB-lite"/>
    </source>
</evidence>
<reference evidence="2" key="1">
    <citation type="submission" date="2020-10" db="EMBL/GenBank/DDBJ databases">
        <title>High-Quality Genome Resource of Clonostachys rosea strain S41 by Oxford Nanopore Long-Read Sequencing.</title>
        <authorList>
            <person name="Wang H."/>
        </authorList>
    </citation>
    <scope>NUCLEOTIDE SEQUENCE</scope>
    <source>
        <strain evidence="2">S41</strain>
    </source>
</reference>
<proteinExistence type="predicted"/>